<evidence type="ECO:0000313" key="2">
    <source>
        <dbReference type="Proteomes" id="UP000799118"/>
    </source>
</evidence>
<evidence type="ECO:0000313" key="1">
    <source>
        <dbReference type="EMBL" id="KAE9404679.1"/>
    </source>
</evidence>
<proteinExistence type="predicted"/>
<reference evidence="1" key="1">
    <citation type="journal article" date="2019" name="Environ. Microbiol.">
        <title>Fungal ecological strategies reflected in gene transcription - a case study of two litter decomposers.</title>
        <authorList>
            <person name="Barbi F."/>
            <person name="Kohler A."/>
            <person name="Barry K."/>
            <person name="Baskaran P."/>
            <person name="Daum C."/>
            <person name="Fauchery L."/>
            <person name="Ihrmark K."/>
            <person name="Kuo A."/>
            <person name="LaButti K."/>
            <person name="Lipzen A."/>
            <person name="Morin E."/>
            <person name="Grigoriev I.V."/>
            <person name="Henrissat B."/>
            <person name="Lindahl B."/>
            <person name="Martin F."/>
        </authorList>
    </citation>
    <scope>NUCLEOTIDE SEQUENCE</scope>
    <source>
        <strain evidence="1">JB14</strain>
    </source>
</reference>
<accession>A0A6A4I1Q8</accession>
<name>A0A6A4I1Q8_9AGAR</name>
<dbReference type="Proteomes" id="UP000799118">
    <property type="component" value="Unassembled WGS sequence"/>
</dbReference>
<dbReference type="EMBL" id="ML769415">
    <property type="protein sequence ID" value="KAE9404679.1"/>
    <property type="molecule type" value="Genomic_DNA"/>
</dbReference>
<keyword evidence="2" id="KW-1185">Reference proteome</keyword>
<protein>
    <submittedName>
        <fullName evidence="1">Uncharacterized protein</fullName>
    </submittedName>
</protein>
<gene>
    <name evidence="1" type="ORF">BT96DRAFT_916763</name>
</gene>
<organism evidence="1 2">
    <name type="scientific">Gymnopus androsaceus JB14</name>
    <dbReference type="NCBI Taxonomy" id="1447944"/>
    <lineage>
        <taxon>Eukaryota</taxon>
        <taxon>Fungi</taxon>
        <taxon>Dikarya</taxon>
        <taxon>Basidiomycota</taxon>
        <taxon>Agaricomycotina</taxon>
        <taxon>Agaricomycetes</taxon>
        <taxon>Agaricomycetidae</taxon>
        <taxon>Agaricales</taxon>
        <taxon>Marasmiineae</taxon>
        <taxon>Omphalotaceae</taxon>
        <taxon>Gymnopus</taxon>
    </lineage>
</organism>
<sequence>MFDWRSLHTLKLIWDTQLDIGDIIRITHSARALEELCIIATLESQFQSVEGRGPNELFKLSDLRVFHFNINIGVDDYGDMDGFEELTTELLDWWCRNPRIIDAFLTSHHHKNRCLLFSR</sequence>
<dbReference type="AlphaFoldDB" id="A0A6A4I1Q8"/>